<dbReference type="OrthoDB" id="694469at2759"/>
<gene>
    <name evidence="4" type="ORF">NCGR_LOCUS23531</name>
</gene>
<dbReference type="PANTHER" id="PTHR46148">
    <property type="entry name" value="CHROMO DOMAIN-CONTAINING PROTEIN"/>
    <property type="match status" value="1"/>
</dbReference>
<dbReference type="PANTHER" id="PTHR46148:SF52">
    <property type="entry name" value="OS04G0603800 PROTEIN"/>
    <property type="match status" value="1"/>
</dbReference>
<evidence type="ECO:0000259" key="2">
    <source>
        <dbReference type="Pfam" id="PF03732"/>
    </source>
</evidence>
<feature type="compositionally biased region" description="Low complexity" evidence="1">
    <location>
        <begin position="1"/>
        <end position="12"/>
    </location>
</feature>
<dbReference type="Pfam" id="PF24626">
    <property type="entry name" value="SH3_Tf2-1"/>
    <property type="match status" value="1"/>
</dbReference>
<accession>A0A811P0U1</accession>
<proteinExistence type="predicted"/>
<name>A0A811P0U1_9POAL</name>
<dbReference type="Pfam" id="PF03732">
    <property type="entry name" value="Retrotrans_gag"/>
    <property type="match status" value="1"/>
</dbReference>
<evidence type="ECO:0000313" key="4">
    <source>
        <dbReference type="EMBL" id="CAD6235271.1"/>
    </source>
</evidence>
<sequence>MDPSSPKAASGPSGHGDETHHRSHGSGVVYTLEPPPVNGTKLGSLTAPTHTPTGFEFCHHASCGTCSHMSTAMPQLDFPKFDGTSPKLWIKRCDTYFDLYGIPVENWVKLATINFSGPAAFWMQTIEINLKQCTWDQICKLVVERFDRYQFNHFIRQFFHTKQTGTVLEYITLFYDLMHQLLAHDPLVNPAILTSKFIDDLKPEIRAVVFLHRPKDLDTVSSLAILQEEVLSGPAVGDFKRLSNYSSQKNTTKFATVTGGHAVPPGKTGPPDPTKEHNTKPDEKLSALMTYRKARGLCFKCGGKWGPQHKCPATVPLNMIEEVWNLIAEAEDSSHSAPSNSDDDELMALSPQAAQGTHAANTLKLHAYIQQKQSIILVDSGSSHNFISERLASQLQPWTPMPHLMTVKVADGSILVALMKLSTVTGLLRVFYSPPLLRFYLSNVMMPYWGIQEDFFKIPEVTVNQLSAMEKDEAIWGAVAVYSVDSSSTVVDTPLPAEILELVDQFHDLLVNLLVYLLQGLSLILFHWFLHTPFEVLYGHHPRHFGIDPDQDCQVPELDNWLEQRQTITALLQEQLLRAQQRMKAQADKHRTERSFAVGDKVWLKFQPYAQGSVASRVSPKLAYRYFGPYEVESKINEVAFKIKLPPTSSIHPVFHVSLLKPVKGTAPTAFGHPFYAVSRNGIGSSCLLQEQSPLPSTACQVV</sequence>
<comment type="caution">
    <text evidence="4">The sequence shown here is derived from an EMBL/GenBank/DDBJ whole genome shotgun (WGS) entry which is preliminary data.</text>
</comment>
<protein>
    <recommendedName>
        <fullName evidence="6">Retrotransposon gag domain-containing protein</fullName>
    </recommendedName>
</protein>
<dbReference type="CDD" id="cd00303">
    <property type="entry name" value="retropepsin_like"/>
    <property type="match status" value="1"/>
</dbReference>
<dbReference type="InterPro" id="IPR056924">
    <property type="entry name" value="SH3_Tf2-1"/>
</dbReference>
<evidence type="ECO:0008006" key="6">
    <source>
        <dbReference type="Google" id="ProtNLM"/>
    </source>
</evidence>
<feature type="domain" description="Retrotransposon gag" evidence="2">
    <location>
        <begin position="109"/>
        <end position="197"/>
    </location>
</feature>
<feature type="region of interest" description="Disordered" evidence="1">
    <location>
        <begin position="257"/>
        <end position="281"/>
    </location>
</feature>
<feature type="domain" description="Tf2-1-like SH3-like" evidence="3">
    <location>
        <begin position="599"/>
        <end position="663"/>
    </location>
</feature>
<dbReference type="EMBL" id="CAJGYO010000006">
    <property type="protein sequence ID" value="CAD6235271.1"/>
    <property type="molecule type" value="Genomic_DNA"/>
</dbReference>
<keyword evidence="5" id="KW-1185">Reference proteome</keyword>
<evidence type="ECO:0000259" key="3">
    <source>
        <dbReference type="Pfam" id="PF24626"/>
    </source>
</evidence>
<dbReference type="Proteomes" id="UP000604825">
    <property type="component" value="Unassembled WGS sequence"/>
</dbReference>
<evidence type="ECO:0000313" key="5">
    <source>
        <dbReference type="Proteomes" id="UP000604825"/>
    </source>
</evidence>
<feature type="region of interest" description="Disordered" evidence="1">
    <location>
        <begin position="1"/>
        <end position="32"/>
    </location>
</feature>
<evidence type="ECO:0000256" key="1">
    <source>
        <dbReference type="SAM" id="MobiDB-lite"/>
    </source>
</evidence>
<organism evidence="4 5">
    <name type="scientific">Miscanthus lutarioriparius</name>
    <dbReference type="NCBI Taxonomy" id="422564"/>
    <lineage>
        <taxon>Eukaryota</taxon>
        <taxon>Viridiplantae</taxon>
        <taxon>Streptophyta</taxon>
        <taxon>Embryophyta</taxon>
        <taxon>Tracheophyta</taxon>
        <taxon>Spermatophyta</taxon>
        <taxon>Magnoliopsida</taxon>
        <taxon>Liliopsida</taxon>
        <taxon>Poales</taxon>
        <taxon>Poaceae</taxon>
        <taxon>PACMAD clade</taxon>
        <taxon>Panicoideae</taxon>
        <taxon>Andropogonodae</taxon>
        <taxon>Andropogoneae</taxon>
        <taxon>Saccharinae</taxon>
        <taxon>Miscanthus</taxon>
    </lineage>
</organism>
<reference evidence="4" key="1">
    <citation type="submission" date="2020-10" db="EMBL/GenBank/DDBJ databases">
        <authorList>
            <person name="Han B."/>
            <person name="Lu T."/>
            <person name="Zhao Q."/>
            <person name="Huang X."/>
            <person name="Zhao Y."/>
        </authorList>
    </citation>
    <scope>NUCLEOTIDE SEQUENCE</scope>
</reference>
<dbReference type="AlphaFoldDB" id="A0A811P0U1"/>
<dbReference type="InterPro" id="IPR005162">
    <property type="entry name" value="Retrotrans_gag_dom"/>
</dbReference>